<comment type="caution">
    <text evidence="4">The sequence shown here is derived from an EMBL/GenBank/DDBJ whole genome shotgun (WGS) entry which is preliminary data.</text>
</comment>
<comment type="subcellular location">
    <subcellularLocation>
        <location evidence="1">Secreted</location>
    </subcellularLocation>
</comment>
<dbReference type="PRINTS" id="PR00313">
    <property type="entry name" value="CABNDNGRPT"/>
</dbReference>
<dbReference type="PROSITE" id="PS00330">
    <property type="entry name" value="HEMOLYSIN_CALCIUM"/>
    <property type="match status" value="4"/>
</dbReference>
<gene>
    <name evidence="4" type="ORF">SKA53_07866</name>
</gene>
<dbReference type="InterPro" id="IPR018511">
    <property type="entry name" value="Hemolysin-typ_Ca-bd_CS"/>
</dbReference>
<dbReference type="InterPro" id="IPR050557">
    <property type="entry name" value="RTX_toxin/Mannuronan_C5-epim"/>
</dbReference>
<dbReference type="PANTHER" id="PTHR38340:SF1">
    <property type="entry name" value="S-LAYER PROTEIN"/>
    <property type="match status" value="1"/>
</dbReference>
<dbReference type="Gene3D" id="2.150.10.10">
    <property type="entry name" value="Serralysin-like metalloprotease, C-terminal"/>
    <property type="match status" value="3"/>
</dbReference>
<dbReference type="EMBL" id="AAMS01000006">
    <property type="protein sequence ID" value="EAQ06005.1"/>
    <property type="molecule type" value="Genomic_DNA"/>
</dbReference>
<dbReference type="SUPFAM" id="SSF51120">
    <property type="entry name" value="beta-Roll"/>
    <property type="match status" value="5"/>
</dbReference>
<dbReference type="GO" id="GO:0005509">
    <property type="term" value="F:calcium ion binding"/>
    <property type="evidence" value="ECO:0007669"/>
    <property type="project" value="InterPro"/>
</dbReference>
<evidence type="ECO:0000256" key="3">
    <source>
        <dbReference type="SAM" id="MobiDB-lite"/>
    </source>
</evidence>
<dbReference type="InterPro" id="IPR001343">
    <property type="entry name" value="Hemolysn_Ca-bd"/>
</dbReference>
<dbReference type="PANTHER" id="PTHR38340">
    <property type="entry name" value="S-LAYER PROTEIN"/>
    <property type="match status" value="1"/>
</dbReference>
<keyword evidence="2" id="KW-0964">Secreted</keyword>
<dbReference type="Pfam" id="PF00353">
    <property type="entry name" value="HemolysinCabind"/>
    <property type="match status" value="9"/>
</dbReference>
<protein>
    <submittedName>
        <fullName evidence="4">Uncharacterized protein</fullName>
    </submittedName>
</protein>
<feature type="region of interest" description="Disordered" evidence="3">
    <location>
        <begin position="1"/>
        <end position="24"/>
    </location>
</feature>
<feature type="compositionally biased region" description="Low complexity" evidence="3">
    <location>
        <begin position="12"/>
        <end position="24"/>
    </location>
</feature>
<keyword evidence="5" id="KW-1185">Reference proteome</keyword>
<evidence type="ECO:0000313" key="5">
    <source>
        <dbReference type="Proteomes" id="UP000004507"/>
    </source>
</evidence>
<name>A3V6Y9_9RHOB</name>
<organism evidence="4 5">
    <name type="scientific">Yoonia vestfoldensis SKA53</name>
    <dbReference type="NCBI Taxonomy" id="314232"/>
    <lineage>
        <taxon>Bacteria</taxon>
        <taxon>Pseudomonadati</taxon>
        <taxon>Pseudomonadota</taxon>
        <taxon>Alphaproteobacteria</taxon>
        <taxon>Rhodobacterales</taxon>
        <taxon>Paracoccaceae</taxon>
        <taxon>Yoonia</taxon>
    </lineage>
</organism>
<dbReference type="AlphaFoldDB" id="A3V6Y9"/>
<dbReference type="InterPro" id="IPR011049">
    <property type="entry name" value="Serralysin-like_metalloprot_C"/>
</dbReference>
<evidence type="ECO:0000256" key="1">
    <source>
        <dbReference type="ARBA" id="ARBA00004613"/>
    </source>
</evidence>
<dbReference type="eggNOG" id="COG2931">
    <property type="taxonomic scope" value="Bacteria"/>
</dbReference>
<proteinExistence type="predicted"/>
<sequence>MATALGLGACRSSEGSTEGTTTTVSGFAIKGPLDDFRVFIDGNLNGIYDAGEAVAISDTDGAFSLQAPAGQTLHGEVTSTTIDAASGRVIAGHFAAAPAGATIMSPMTTVLAQTTLSETELRQALGLSVDLLSYNPFDAANISTTAARDAEHVAQQLANITRAITGLGQGAGLDARPAFDIASGALNTVLVQHVTQNPNIEMDMWGDMTIGAVMSAYRAGLEAAGHSTTVLDALQAEIDSAIDIVNQRILAVGSLTSTEARAVFGLPSDLYDQIKDAATAIANGEANPGLSLDTWAGLEQQLAENGFVPPPPGPPAPPAPVGAAPVFTVNNPTDTFTVQSDIDATLEVTGGGVLANLVGGNAFTLVQQGAVTTGTLFARANGQTSAVSAQTFTLGTAGNVTIDTTGASNRVDFILGGDGNDNILAGSGNDHIIGGAGNDTLDGGAGVDRIHAGDGDDIILGDNDDVSLDGGNGTDTLRLFASFTSNRDISQMTSIEVITLMADSLTLDMRGVFEAETLNGFATGASTIIGGNANETITGGMGNDNLDGGNGDNILDGAGGNDTLTGQLGHDTFRITAGTDTVNRFMGSDVVVVSAGATAIVNVAQEFTATNASRNNGGAAANARFNVDTLNVDFANFSAMTVVDAVTEGIDIRGAAAVGGLGTSIITGTNGNDTIEGFSTVNAGAGDDTVTGAAGNSTITGGAGADTLAGGGGNDTFVFGATDSASVPGAGTTDATGSDRITDWNAGDLIRVTGQVASGFNVGTHVLVGLVDPFTPGANGAVIFAQNFVNTTYLVAMDGNLADGDGFDIAVDVTNADTTAAFTNAAAARAATQFDVTLADGGATVVLGANADTLVGGNGADNITGGGGADTLTGGAGADTITGGAGADTLIGSAGDDIFLIGAAGKGEGSHHELGEIIDGGEGNDTVRFVSTKPNDTLQLTADVKVETVAISDAHGSTVGTSNSNIDASNMINTEHVILIGNNGANQLTGNAGNNTIIGGGGNDLIRGGPGDDNLSGGAGSEDFIFNLSDTGVNRITDFQVSVDDIILEVTGLSDRDGVAVAADTINNLSFDSIDNIDFGTANLGSGDVIVEVLTDSRFGFSSGLAINLDFATSTPNEIVTAVEAVFAGNNWGGDGQAAYIESANSEDLLFIMYEAAGEGDTQDAVLIRATGDGVADSFDGELSLNGILLNVAANSLSAVDFTNVFAIEFG</sequence>
<dbReference type="GO" id="GO:0005576">
    <property type="term" value="C:extracellular region"/>
    <property type="evidence" value="ECO:0007669"/>
    <property type="project" value="UniProtKB-SubCell"/>
</dbReference>
<evidence type="ECO:0000313" key="4">
    <source>
        <dbReference type="EMBL" id="EAQ06005.1"/>
    </source>
</evidence>
<accession>A3V6Y9</accession>
<dbReference type="HOGENOM" id="CLU_269702_0_0_5"/>
<reference evidence="4 5" key="1">
    <citation type="submission" date="2006-01" db="EMBL/GenBank/DDBJ databases">
        <authorList>
            <person name="Hagstrom A."/>
            <person name="Ferriera S."/>
            <person name="Johnson J."/>
            <person name="Kravitz S."/>
            <person name="Halpern A."/>
            <person name="Remington K."/>
            <person name="Beeson K."/>
            <person name="Tran B."/>
            <person name="Rogers Y.-H."/>
            <person name="Friedman R."/>
            <person name="Venter J.C."/>
        </authorList>
    </citation>
    <scope>NUCLEOTIDE SEQUENCE [LARGE SCALE GENOMIC DNA]</scope>
    <source>
        <strain evidence="4 5">SKA53</strain>
    </source>
</reference>
<dbReference type="STRING" id="314232.SKA53_07866"/>
<evidence type="ECO:0000256" key="2">
    <source>
        <dbReference type="ARBA" id="ARBA00022525"/>
    </source>
</evidence>
<dbReference type="Proteomes" id="UP000004507">
    <property type="component" value="Unassembled WGS sequence"/>
</dbReference>